<dbReference type="PANTHER" id="PTHR34987:SF5">
    <property type="entry name" value="ALPHA-RHAMNOSIDASE"/>
    <property type="match status" value="1"/>
</dbReference>
<evidence type="ECO:0000259" key="2">
    <source>
        <dbReference type="Pfam" id="PF17390"/>
    </source>
</evidence>
<keyword evidence="4" id="KW-1185">Reference proteome</keyword>
<evidence type="ECO:0000256" key="1">
    <source>
        <dbReference type="SAM" id="SignalP"/>
    </source>
</evidence>
<sequence length="694" mass="75712">MAFSIPFLGALVLWLVVGAHPTLAQTCWRDTQCNGPQDPSFPGEWDENIFAPPSRTVHPSAYLEGSGRQMGVPLNALRLDVSQPSVVVDFGLEVGGIVTLDYVVASVEGSNAVGLAFSEAKDFIGPNSDSTTGNYARPDGALYANFSQAGNFTYAMPDAQLRGGFRYMTLFLQPGSVAIEIRNISLEIAFQPTWANLRAYQGYFHSNDDLLNRIWYSGAYTLQTDAVHPSTGRAWPPPEAEWTNDGFLGPGDTILTDGAKRDRTVWPGDLGVAVPASFYSTGDLESTKNGLQSLYDYQPKNPTTGELPFSGVPLAATHCISYHMWTMIGTYNYVLYSDDLDFLSNNWDKYKLAMSYAFSQIDGTTGLINSDSSSNDWGRLYANGTLTSLQATFYRALVTGAQLADWVGDKTGLGVQWLEDAEGLQTRTNAINWDDSAGAFFDVTDRPDIHPQDGNSLAVYFGIVNATSNEAQKISDYLIRNWTPIGAECEELPGEISPFISSFEIQAHLLTGNTQRALDLIRSSWGWYLNHPNGTQSTMVEGYLVNGTWGYRWDAGYQNDFSYTSHAHGWATGPVTALTERVLGLSITGRAGATWRLAPQIGDLTQVEGGFTTKLGKFSAGWTKEADGTIKLEYDVPEGTTGDVVVQIDAADVVSKRNDGDMMRGRAFQIVEGSGGGRAVVIRSRGGKHSYVFR</sequence>
<reference evidence="3 4" key="1">
    <citation type="submission" date="2024-02" db="EMBL/GenBank/DDBJ databases">
        <title>First draft genome assembly of two strains of Seiridium cardinale.</title>
        <authorList>
            <person name="Emiliani G."/>
            <person name="Scali E."/>
        </authorList>
    </citation>
    <scope>NUCLEOTIDE SEQUENCE [LARGE SCALE GENOMIC DNA]</scope>
    <source>
        <strain evidence="3 4">BM-138-000479</strain>
    </source>
</reference>
<dbReference type="PANTHER" id="PTHR34987">
    <property type="entry name" value="C, PUTATIVE (AFU_ORTHOLOGUE AFUA_3G02880)-RELATED"/>
    <property type="match status" value="1"/>
</dbReference>
<dbReference type="InterPro" id="IPR008928">
    <property type="entry name" value="6-hairpin_glycosidase_sf"/>
</dbReference>
<evidence type="ECO:0000313" key="3">
    <source>
        <dbReference type="EMBL" id="KAK9770932.1"/>
    </source>
</evidence>
<feature type="domain" description="Alpha-L-rhamnosidase C-terminal" evidence="2">
    <location>
        <begin position="594"/>
        <end position="656"/>
    </location>
</feature>
<dbReference type="InterPro" id="IPR012341">
    <property type="entry name" value="6hp_glycosidase-like_sf"/>
</dbReference>
<dbReference type="EMBL" id="JARVKM010000083">
    <property type="protein sequence ID" value="KAK9770932.1"/>
    <property type="molecule type" value="Genomic_DNA"/>
</dbReference>
<organism evidence="3 4">
    <name type="scientific">Seiridium cardinale</name>
    <dbReference type="NCBI Taxonomy" id="138064"/>
    <lineage>
        <taxon>Eukaryota</taxon>
        <taxon>Fungi</taxon>
        <taxon>Dikarya</taxon>
        <taxon>Ascomycota</taxon>
        <taxon>Pezizomycotina</taxon>
        <taxon>Sordariomycetes</taxon>
        <taxon>Xylariomycetidae</taxon>
        <taxon>Amphisphaeriales</taxon>
        <taxon>Sporocadaceae</taxon>
        <taxon>Seiridium</taxon>
    </lineage>
</organism>
<name>A0ABR2XB83_9PEZI</name>
<gene>
    <name evidence="3" type="ORF">SCAR479_12391</name>
</gene>
<proteinExistence type="predicted"/>
<dbReference type="Proteomes" id="UP001465668">
    <property type="component" value="Unassembled WGS sequence"/>
</dbReference>
<dbReference type="SUPFAM" id="SSF48208">
    <property type="entry name" value="Six-hairpin glycosidases"/>
    <property type="match status" value="1"/>
</dbReference>
<accession>A0ABR2XB83</accession>
<dbReference type="Pfam" id="PF17390">
    <property type="entry name" value="Bac_rhamnosid_C"/>
    <property type="match status" value="1"/>
</dbReference>
<evidence type="ECO:0000313" key="4">
    <source>
        <dbReference type="Proteomes" id="UP001465668"/>
    </source>
</evidence>
<dbReference type="Gene3D" id="2.60.420.10">
    <property type="entry name" value="Maltose phosphorylase, domain 3"/>
    <property type="match status" value="1"/>
</dbReference>
<dbReference type="Gene3D" id="1.50.10.10">
    <property type="match status" value="1"/>
</dbReference>
<feature type="signal peptide" evidence="1">
    <location>
        <begin position="1"/>
        <end position="24"/>
    </location>
</feature>
<dbReference type="InterPro" id="IPR035398">
    <property type="entry name" value="Bac_rhamnosid_C"/>
</dbReference>
<protein>
    <submittedName>
        <fullName evidence="3">Six-hairpin glycosidase-like protein</fullName>
    </submittedName>
</protein>
<keyword evidence="1" id="KW-0732">Signal</keyword>
<comment type="caution">
    <text evidence="3">The sequence shown here is derived from an EMBL/GenBank/DDBJ whole genome shotgun (WGS) entry which is preliminary data.</text>
</comment>
<feature type="chain" id="PRO_5045680136" evidence="1">
    <location>
        <begin position="25"/>
        <end position="694"/>
    </location>
</feature>